<proteinExistence type="predicted"/>
<reference evidence="1 2" key="1">
    <citation type="submission" date="2024-01" db="EMBL/GenBank/DDBJ databases">
        <title>The genomes of 5 underutilized Papilionoideae crops provide insights into root nodulation and disease resistanc.</title>
        <authorList>
            <person name="Jiang F."/>
        </authorList>
    </citation>
    <scope>NUCLEOTIDE SEQUENCE [LARGE SCALE GENOMIC DNA]</scope>
    <source>
        <strain evidence="1">LVBAO_FW01</strain>
        <tissue evidence="1">Leaves</tissue>
    </source>
</reference>
<organism evidence="1 2">
    <name type="scientific">Canavalia gladiata</name>
    <name type="common">Sword bean</name>
    <name type="synonym">Dolichos gladiatus</name>
    <dbReference type="NCBI Taxonomy" id="3824"/>
    <lineage>
        <taxon>Eukaryota</taxon>
        <taxon>Viridiplantae</taxon>
        <taxon>Streptophyta</taxon>
        <taxon>Embryophyta</taxon>
        <taxon>Tracheophyta</taxon>
        <taxon>Spermatophyta</taxon>
        <taxon>Magnoliopsida</taxon>
        <taxon>eudicotyledons</taxon>
        <taxon>Gunneridae</taxon>
        <taxon>Pentapetalae</taxon>
        <taxon>rosids</taxon>
        <taxon>fabids</taxon>
        <taxon>Fabales</taxon>
        <taxon>Fabaceae</taxon>
        <taxon>Papilionoideae</taxon>
        <taxon>50 kb inversion clade</taxon>
        <taxon>NPAAA clade</taxon>
        <taxon>indigoferoid/millettioid clade</taxon>
        <taxon>Phaseoleae</taxon>
        <taxon>Canavalia</taxon>
    </lineage>
</organism>
<dbReference type="Proteomes" id="UP001367508">
    <property type="component" value="Unassembled WGS sequence"/>
</dbReference>
<evidence type="ECO:0000313" key="2">
    <source>
        <dbReference type="Proteomes" id="UP001367508"/>
    </source>
</evidence>
<evidence type="ECO:0000313" key="1">
    <source>
        <dbReference type="EMBL" id="KAK7324218.1"/>
    </source>
</evidence>
<dbReference type="EMBL" id="JAYMYQ010000006">
    <property type="protein sequence ID" value="KAK7324218.1"/>
    <property type="molecule type" value="Genomic_DNA"/>
</dbReference>
<comment type="caution">
    <text evidence="1">The sequence shown here is derived from an EMBL/GenBank/DDBJ whole genome shotgun (WGS) entry which is preliminary data.</text>
</comment>
<sequence length="200" mass="22239">MERKDEWRTLTWTMSRVADAGLRSCFGANGRNRNRLCVVAAGGGTLVQSLRCRSSLHLGPDCILKDPGDLIVIAPCQNTKTLRGGPSLVFVWLSWLKAGFTQWNGSTFALHHGSFPWNSMAEGPHFKHSSLAPLIFRCKVTYGYPPCLLWGSWCSAKIDQERHPQSMERPGPFQIARHFEDDDAPLLSESLVVVDAWAAS</sequence>
<accession>A0AAN9KZF5</accession>
<gene>
    <name evidence="1" type="ORF">VNO77_27746</name>
</gene>
<dbReference type="AlphaFoldDB" id="A0AAN9KZF5"/>
<keyword evidence="2" id="KW-1185">Reference proteome</keyword>
<protein>
    <submittedName>
        <fullName evidence="1">Uncharacterized protein</fullName>
    </submittedName>
</protein>
<name>A0AAN9KZF5_CANGL</name>